<evidence type="ECO:0000313" key="2">
    <source>
        <dbReference type="Proteomes" id="UP000518315"/>
    </source>
</evidence>
<organism evidence="1 2">
    <name type="scientific">Rhizobium pisi</name>
    <dbReference type="NCBI Taxonomy" id="574561"/>
    <lineage>
        <taxon>Bacteria</taxon>
        <taxon>Pseudomonadati</taxon>
        <taxon>Pseudomonadota</taxon>
        <taxon>Alphaproteobacteria</taxon>
        <taxon>Hyphomicrobiales</taxon>
        <taxon>Rhizobiaceae</taxon>
        <taxon>Rhizobium/Agrobacterium group</taxon>
        <taxon>Rhizobium</taxon>
    </lineage>
</organism>
<evidence type="ECO:0000313" key="1">
    <source>
        <dbReference type="EMBL" id="MBB3134512.1"/>
    </source>
</evidence>
<dbReference type="EMBL" id="JACHXH010000006">
    <property type="protein sequence ID" value="MBB3134512.1"/>
    <property type="molecule type" value="Genomic_DNA"/>
</dbReference>
<sequence length="28" mass="3133">MTENISTTEQRPYHHGDLHRAIVGAALD</sequence>
<accession>A0A7W5BKB8</accession>
<dbReference type="AlphaFoldDB" id="A0A7W5BKB8"/>
<reference evidence="1 2" key="1">
    <citation type="submission" date="2020-08" db="EMBL/GenBank/DDBJ databases">
        <title>Genomic Encyclopedia of Type Strains, Phase III (KMG-III): the genomes of soil and plant-associated and newly described type strains.</title>
        <authorList>
            <person name="Whitman W."/>
        </authorList>
    </citation>
    <scope>NUCLEOTIDE SEQUENCE [LARGE SCALE GENOMIC DNA]</scope>
    <source>
        <strain evidence="1 2">CECT 4113</strain>
    </source>
</reference>
<keyword evidence="2" id="KW-1185">Reference proteome</keyword>
<protein>
    <submittedName>
        <fullName evidence="1">Uncharacterized protein</fullName>
    </submittedName>
</protein>
<name>A0A7W5BKB8_9HYPH</name>
<proteinExistence type="predicted"/>
<dbReference type="Proteomes" id="UP000518315">
    <property type="component" value="Unassembled WGS sequence"/>
</dbReference>
<feature type="non-terminal residue" evidence="1">
    <location>
        <position position="28"/>
    </location>
</feature>
<gene>
    <name evidence="1" type="ORF">FHS26_002242</name>
</gene>
<comment type="caution">
    <text evidence="1">The sequence shown here is derived from an EMBL/GenBank/DDBJ whole genome shotgun (WGS) entry which is preliminary data.</text>
</comment>